<dbReference type="GO" id="GO:0008408">
    <property type="term" value="F:3'-5' exonuclease activity"/>
    <property type="evidence" value="ECO:0007669"/>
    <property type="project" value="InterPro"/>
</dbReference>
<keyword evidence="2" id="KW-0269">Exonuclease</keyword>
<name>A0A1Y2JZX0_9PROT</name>
<dbReference type="PANTHER" id="PTHR47649">
    <property type="entry name" value="RIBONUCLEASE D"/>
    <property type="match status" value="1"/>
</dbReference>
<keyword evidence="3" id="KW-1185">Reference proteome</keyword>
<protein>
    <submittedName>
        <fullName evidence="2">Putative 3'-5' exonuclease</fullName>
    </submittedName>
</protein>
<comment type="caution">
    <text evidence="2">The sequence shown here is derived from an EMBL/GenBank/DDBJ whole genome shotgun (WGS) entry which is preliminary data.</text>
</comment>
<accession>A0A1Y2JZX0</accession>
<reference evidence="2 3" key="1">
    <citation type="journal article" date="2016" name="BMC Genomics">
        <title>Combined genomic and structural analyses of a cultured magnetotactic bacterium reveals its niche adaptation to a dynamic environment.</title>
        <authorList>
            <person name="Araujo A.C."/>
            <person name="Morillo V."/>
            <person name="Cypriano J."/>
            <person name="Teixeira L.C."/>
            <person name="Leao P."/>
            <person name="Lyra S."/>
            <person name="Almeida L.G."/>
            <person name="Bazylinski D.A."/>
            <person name="Vasconcellos A.T."/>
            <person name="Abreu F."/>
            <person name="Lins U."/>
        </authorList>
    </citation>
    <scope>NUCLEOTIDE SEQUENCE [LARGE SCALE GENOMIC DNA]</scope>
    <source>
        <strain evidence="2 3">IT-1</strain>
    </source>
</reference>
<organism evidence="2 3">
    <name type="scientific">Magnetofaba australis IT-1</name>
    <dbReference type="NCBI Taxonomy" id="1434232"/>
    <lineage>
        <taxon>Bacteria</taxon>
        <taxon>Pseudomonadati</taxon>
        <taxon>Pseudomonadota</taxon>
        <taxon>Magnetococcia</taxon>
        <taxon>Magnetococcales</taxon>
        <taxon>Magnetococcaceae</taxon>
        <taxon>Magnetofaba</taxon>
    </lineage>
</organism>
<dbReference type="GO" id="GO:0003676">
    <property type="term" value="F:nucleic acid binding"/>
    <property type="evidence" value="ECO:0007669"/>
    <property type="project" value="InterPro"/>
</dbReference>
<dbReference type="InterPro" id="IPR036397">
    <property type="entry name" value="RNaseH_sf"/>
</dbReference>
<keyword evidence="2" id="KW-0378">Hydrolase</keyword>
<dbReference type="STRING" id="1434232.MAIT1_00508"/>
<dbReference type="EMBL" id="LVJN01000021">
    <property type="protein sequence ID" value="OSM00084.1"/>
    <property type="molecule type" value="Genomic_DNA"/>
</dbReference>
<proteinExistence type="predicted"/>
<dbReference type="InterPro" id="IPR051086">
    <property type="entry name" value="RNase_D-like"/>
</dbReference>
<dbReference type="AlphaFoldDB" id="A0A1Y2JZX0"/>
<dbReference type="SMART" id="SM00474">
    <property type="entry name" value="35EXOc"/>
    <property type="match status" value="1"/>
</dbReference>
<dbReference type="CDD" id="cd06142">
    <property type="entry name" value="RNaseD_exo"/>
    <property type="match status" value="1"/>
</dbReference>
<evidence type="ECO:0000313" key="2">
    <source>
        <dbReference type="EMBL" id="OSM00084.1"/>
    </source>
</evidence>
<dbReference type="GO" id="GO:0006139">
    <property type="term" value="P:nucleobase-containing compound metabolic process"/>
    <property type="evidence" value="ECO:0007669"/>
    <property type="project" value="InterPro"/>
</dbReference>
<sequence length="213" mass="24286">MGETTPDVIICMDDLSEALETRYLASKTLAVDCETLGLVVPRDRLCLVQMCNEDGVACLVQIRNYRAPRLKRVLEAQSVEKLFHFARYDLATLRHWLGIYVAPVFCTKIASKLVRTYTDGHGLKDVVRELVGVELDKQQQSSDWAAETLTPEQVDYALSDVLYLVEVKTKLEAMLQRENRLELAKQTMAFLPTRVALDLAGWEEHDIFSHRSR</sequence>
<dbReference type="InterPro" id="IPR002562">
    <property type="entry name" value="3'-5'_exonuclease_dom"/>
</dbReference>
<feature type="domain" description="3'-5' exonuclease" evidence="1">
    <location>
        <begin position="6"/>
        <end position="176"/>
    </location>
</feature>
<dbReference type="SUPFAM" id="SSF53098">
    <property type="entry name" value="Ribonuclease H-like"/>
    <property type="match status" value="1"/>
</dbReference>
<gene>
    <name evidence="2" type="ORF">MAIT1_00508</name>
</gene>
<dbReference type="Pfam" id="PF01612">
    <property type="entry name" value="DNA_pol_A_exo1"/>
    <property type="match status" value="1"/>
</dbReference>
<dbReference type="Gene3D" id="3.30.420.10">
    <property type="entry name" value="Ribonuclease H-like superfamily/Ribonuclease H"/>
    <property type="match status" value="1"/>
</dbReference>
<keyword evidence="2" id="KW-0540">Nuclease</keyword>
<evidence type="ECO:0000259" key="1">
    <source>
        <dbReference type="SMART" id="SM00474"/>
    </source>
</evidence>
<dbReference type="PANTHER" id="PTHR47649:SF1">
    <property type="entry name" value="RIBONUCLEASE D"/>
    <property type="match status" value="1"/>
</dbReference>
<evidence type="ECO:0000313" key="3">
    <source>
        <dbReference type="Proteomes" id="UP000194003"/>
    </source>
</evidence>
<dbReference type="Proteomes" id="UP000194003">
    <property type="component" value="Unassembled WGS sequence"/>
</dbReference>
<dbReference type="InterPro" id="IPR012337">
    <property type="entry name" value="RNaseH-like_sf"/>
</dbReference>